<organism evidence="5 6">
    <name type="scientific">Neptunitalea chrysea</name>
    <dbReference type="NCBI Taxonomy" id="1647581"/>
    <lineage>
        <taxon>Bacteria</taxon>
        <taxon>Pseudomonadati</taxon>
        <taxon>Bacteroidota</taxon>
        <taxon>Flavobacteriia</taxon>
        <taxon>Flavobacteriales</taxon>
        <taxon>Flavobacteriaceae</taxon>
        <taxon>Neptunitalea</taxon>
    </lineage>
</organism>
<evidence type="ECO:0000256" key="2">
    <source>
        <dbReference type="ARBA" id="ARBA00022676"/>
    </source>
</evidence>
<comment type="caution">
    <text evidence="5">The sequence shown here is derived from an EMBL/GenBank/DDBJ whole genome shotgun (WGS) entry which is preliminary data.</text>
</comment>
<feature type="domain" description="Glycosyltransferase 2-like" evidence="4">
    <location>
        <begin position="9"/>
        <end position="146"/>
    </location>
</feature>
<sequence>MGKTTPLVSIITINYNDSKVTLEMLESLRGLTYPNFETIVVDNASPSDNPKILKETYSEITLIESKKNLGFAGGNNLGVDVAKGDYLLFINNDTIVPAGFIEPLVNTLEQDSTIGMVSPKIKFHWDPSLIQYAGYTPMNHWTIRNNSIGYKTKDTGNYDTPGETESIHGAAMMVPKSIIDTVGKMTEVYFLYYEEHDWAAHIKRAGYKIYYQPKSYILHKESLSTGKFSPLKTYYLTRNRIVYARRNFNSLQLFVSMLFQCFVSIPKNTITFLAKRQFKHLRVYWNAIFWNLTHYNLSNK</sequence>
<dbReference type="EMBL" id="BRVP01000002">
    <property type="protein sequence ID" value="GLB51326.1"/>
    <property type="molecule type" value="Genomic_DNA"/>
</dbReference>
<dbReference type="AlphaFoldDB" id="A0A9W6B2X6"/>
<dbReference type="GO" id="GO:0016757">
    <property type="term" value="F:glycosyltransferase activity"/>
    <property type="evidence" value="ECO:0007669"/>
    <property type="project" value="UniProtKB-KW"/>
</dbReference>
<evidence type="ECO:0000259" key="4">
    <source>
        <dbReference type="Pfam" id="PF00535"/>
    </source>
</evidence>
<proteinExistence type="inferred from homology"/>
<dbReference type="InterPro" id="IPR029044">
    <property type="entry name" value="Nucleotide-diphossugar_trans"/>
</dbReference>
<keyword evidence="6" id="KW-1185">Reference proteome</keyword>
<evidence type="ECO:0000256" key="1">
    <source>
        <dbReference type="ARBA" id="ARBA00006739"/>
    </source>
</evidence>
<gene>
    <name evidence="5" type="ORF">NBRC110019_03650</name>
</gene>
<dbReference type="CDD" id="cd04186">
    <property type="entry name" value="GT_2_like_c"/>
    <property type="match status" value="1"/>
</dbReference>
<dbReference type="PANTHER" id="PTHR43179:SF12">
    <property type="entry name" value="GALACTOFURANOSYLTRANSFERASE GLFT2"/>
    <property type="match status" value="1"/>
</dbReference>
<dbReference type="InterPro" id="IPR001173">
    <property type="entry name" value="Glyco_trans_2-like"/>
</dbReference>
<evidence type="ECO:0000313" key="6">
    <source>
        <dbReference type="Proteomes" id="UP001143545"/>
    </source>
</evidence>
<dbReference type="Proteomes" id="UP001143545">
    <property type="component" value="Unassembled WGS sequence"/>
</dbReference>
<keyword evidence="2" id="KW-0328">Glycosyltransferase</keyword>
<comment type="similarity">
    <text evidence="1">Belongs to the glycosyltransferase 2 family.</text>
</comment>
<accession>A0A9W6B2X6</accession>
<keyword evidence="3 5" id="KW-0808">Transferase</keyword>
<name>A0A9W6B2X6_9FLAO</name>
<evidence type="ECO:0000313" key="5">
    <source>
        <dbReference type="EMBL" id="GLB51326.1"/>
    </source>
</evidence>
<dbReference type="SUPFAM" id="SSF53448">
    <property type="entry name" value="Nucleotide-diphospho-sugar transferases"/>
    <property type="match status" value="1"/>
</dbReference>
<dbReference type="Gene3D" id="3.90.550.10">
    <property type="entry name" value="Spore Coat Polysaccharide Biosynthesis Protein SpsA, Chain A"/>
    <property type="match status" value="1"/>
</dbReference>
<evidence type="ECO:0000256" key="3">
    <source>
        <dbReference type="ARBA" id="ARBA00022679"/>
    </source>
</evidence>
<dbReference type="RefSeq" id="WP_281751753.1">
    <property type="nucleotide sequence ID" value="NZ_BRVP01000002.1"/>
</dbReference>
<protein>
    <submittedName>
        <fullName evidence="5">Glycosyl transferase</fullName>
    </submittedName>
</protein>
<dbReference type="Pfam" id="PF00535">
    <property type="entry name" value="Glycos_transf_2"/>
    <property type="match status" value="1"/>
</dbReference>
<reference evidence="5" key="1">
    <citation type="submission" date="2022-07" db="EMBL/GenBank/DDBJ databases">
        <title>Taxonomy of Novel Oxalotrophic and Methylotrophic Bacteria.</title>
        <authorList>
            <person name="Sahin N."/>
            <person name="Tani A."/>
        </authorList>
    </citation>
    <scope>NUCLEOTIDE SEQUENCE</scope>
    <source>
        <strain evidence="5">AM327</strain>
    </source>
</reference>
<dbReference type="PANTHER" id="PTHR43179">
    <property type="entry name" value="RHAMNOSYLTRANSFERASE WBBL"/>
    <property type="match status" value="1"/>
</dbReference>